<dbReference type="AlphaFoldDB" id="A0A8J2WWR8"/>
<name>A0A8J2WWR8_9STRA</name>
<dbReference type="Gene3D" id="3.50.50.60">
    <property type="entry name" value="FAD/NAD(P)-binding domain"/>
    <property type="match status" value="2"/>
</dbReference>
<protein>
    <recommendedName>
        <fullName evidence="10">Glutamate synthase</fullName>
    </recommendedName>
</protein>
<evidence type="ECO:0000256" key="3">
    <source>
        <dbReference type="ARBA" id="ARBA00023164"/>
    </source>
</evidence>
<keyword evidence="1" id="KW-0028">Amino-acid biosynthesis</keyword>
<evidence type="ECO:0000259" key="6">
    <source>
        <dbReference type="Pfam" id="PF07992"/>
    </source>
</evidence>
<feature type="compositionally biased region" description="Low complexity" evidence="5">
    <location>
        <begin position="1"/>
        <end position="40"/>
    </location>
</feature>
<evidence type="ECO:0000259" key="7">
    <source>
        <dbReference type="Pfam" id="PF14691"/>
    </source>
</evidence>
<reference evidence="8" key="1">
    <citation type="submission" date="2021-11" db="EMBL/GenBank/DDBJ databases">
        <authorList>
            <consortium name="Genoscope - CEA"/>
            <person name="William W."/>
        </authorList>
    </citation>
    <scope>NUCLEOTIDE SEQUENCE</scope>
</reference>
<dbReference type="GO" id="GO:0051536">
    <property type="term" value="F:iron-sulfur cluster binding"/>
    <property type="evidence" value="ECO:0007669"/>
    <property type="project" value="InterPro"/>
</dbReference>
<dbReference type="Pfam" id="PF07992">
    <property type="entry name" value="Pyr_redox_2"/>
    <property type="match status" value="2"/>
</dbReference>
<dbReference type="NCBIfam" id="TIGR01317">
    <property type="entry name" value="GOGAT_sm_gam"/>
    <property type="match status" value="1"/>
</dbReference>
<dbReference type="GO" id="GO:0016639">
    <property type="term" value="F:oxidoreductase activity, acting on the CH-NH2 group of donors, NAD or NADP as acceptor"/>
    <property type="evidence" value="ECO:0007669"/>
    <property type="project" value="InterPro"/>
</dbReference>
<dbReference type="InterPro" id="IPR006005">
    <property type="entry name" value="Glut_synth_ssu1"/>
</dbReference>
<proteinExistence type="predicted"/>
<dbReference type="EMBL" id="CAKKNE010000001">
    <property type="protein sequence ID" value="CAH0364526.1"/>
    <property type="molecule type" value="Genomic_DNA"/>
</dbReference>
<dbReference type="InterPro" id="IPR051394">
    <property type="entry name" value="Glutamate_Synthase"/>
</dbReference>
<sequence length="558" mass="61270">MLRRSAALARSARPPARLSQQQASSTPAAAAAARPFSTQTSKNHETWRGDNDDDALPKVKRRDGSVEVIGNVRGFVDYERNPEPYRAPMERVTDWEEINSEGHDPVERIVQAARCMDCGTPFCQTHTGCPVNNLIPEFNALVYQDQWRNALDRLHQTNNFPEFTGRVCPAPCEGACVAGLIDSPVTIKNMEYAIVERGFAEGWIQARIPETRTGLSVAVIGSGPAGLACADVLNQQGHKVTVYEREDRPGGLLMYGIPNMKLDKGKVERRVNLLEEEGIEFVCNAEIGVNVNVETIRNANDALVLCTGATIPRDLPVPGRDAKGIHFAMEFLTKNQKRLMMTRDGTLESEWGEHITAEGKDVIVIGGGDTGTDCIGTSMRHRCKSIVNFELMGRPPDARADSNPWPEWPKVYGVDYGHGEVQAVFGQDPREYGVITTEFLVDDDNNVKGLRTSDAKLGPSGVEIVPDSEREWPCDLVLLAMGFVSPEHDISSQLSLALDPRENIRATYGEYATSMDGVFAAGDCRRGQSLVVWAINEGRGAALKCDAYLQNLQKATAK</sequence>
<dbReference type="PANTHER" id="PTHR43100">
    <property type="entry name" value="GLUTAMATE SYNTHASE [NADPH] SMALL CHAIN"/>
    <property type="match status" value="1"/>
</dbReference>
<evidence type="ECO:0000256" key="1">
    <source>
        <dbReference type="ARBA" id="ARBA00022605"/>
    </source>
</evidence>
<feature type="domain" description="Dihydroprymidine dehydrogenase" evidence="7">
    <location>
        <begin position="93"/>
        <end position="200"/>
    </location>
</feature>
<dbReference type="PRINTS" id="PR00419">
    <property type="entry name" value="ADXRDTASE"/>
</dbReference>
<dbReference type="PANTHER" id="PTHR43100:SF1">
    <property type="entry name" value="GLUTAMATE SYNTHASE [NADPH] SMALL CHAIN"/>
    <property type="match status" value="1"/>
</dbReference>
<gene>
    <name evidence="8" type="ORF">PECAL_1P08930</name>
</gene>
<feature type="domain" description="FAD/NAD(P)-binding" evidence="6">
    <location>
        <begin position="461"/>
        <end position="538"/>
    </location>
</feature>
<comment type="pathway">
    <text evidence="4">Amino-acid biosynthesis.</text>
</comment>
<evidence type="ECO:0000256" key="5">
    <source>
        <dbReference type="SAM" id="MobiDB-lite"/>
    </source>
</evidence>
<accession>A0A8J2WWR8</accession>
<evidence type="ECO:0000313" key="8">
    <source>
        <dbReference type="EMBL" id="CAH0364526.1"/>
    </source>
</evidence>
<dbReference type="InterPro" id="IPR028261">
    <property type="entry name" value="DPD_II"/>
</dbReference>
<dbReference type="InterPro" id="IPR009051">
    <property type="entry name" value="Helical_ferredxn"/>
</dbReference>
<keyword evidence="2" id="KW-0560">Oxidoreductase</keyword>
<organism evidence="8 9">
    <name type="scientific">Pelagomonas calceolata</name>
    <dbReference type="NCBI Taxonomy" id="35677"/>
    <lineage>
        <taxon>Eukaryota</taxon>
        <taxon>Sar</taxon>
        <taxon>Stramenopiles</taxon>
        <taxon>Ochrophyta</taxon>
        <taxon>Pelagophyceae</taxon>
        <taxon>Pelagomonadales</taxon>
        <taxon>Pelagomonadaceae</taxon>
        <taxon>Pelagomonas</taxon>
    </lineage>
</organism>
<dbReference type="Gene3D" id="1.10.1060.10">
    <property type="entry name" value="Alpha-helical ferredoxin"/>
    <property type="match status" value="1"/>
</dbReference>
<evidence type="ECO:0000313" key="9">
    <source>
        <dbReference type="Proteomes" id="UP000789595"/>
    </source>
</evidence>
<feature type="domain" description="FAD/NAD(P)-binding" evidence="6">
    <location>
        <begin position="216"/>
        <end position="384"/>
    </location>
</feature>
<dbReference type="SUPFAM" id="SSF46548">
    <property type="entry name" value="alpha-helical ferredoxin"/>
    <property type="match status" value="1"/>
</dbReference>
<comment type="caution">
    <text evidence="8">The sequence shown here is derived from an EMBL/GenBank/DDBJ whole genome shotgun (WGS) entry which is preliminary data.</text>
</comment>
<feature type="region of interest" description="Disordered" evidence="5">
    <location>
        <begin position="1"/>
        <end position="62"/>
    </location>
</feature>
<evidence type="ECO:0000256" key="2">
    <source>
        <dbReference type="ARBA" id="ARBA00023002"/>
    </source>
</evidence>
<evidence type="ECO:0000256" key="4">
    <source>
        <dbReference type="ARBA" id="ARBA00029440"/>
    </source>
</evidence>
<keyword evidence="9" id="KW-1185">Reference proteome</keyword>
<evidence type="ECO:0008006" key="10">
    <source>
        <dbReference type="Google" id="ProtNLM"/>
    </source>
</evidence>
<dbReference type="Pfam" id="PF14691">
    <property type="entry name" value="Fer4_20"/>
    <property type="match status" value="1"/>
</dbReference>
<dbReference type="SUPFAM" id="SSF51971">
    <property type="entry name" value="Nucleotide-binding domain"/>
    <property type="match status" value="2"/>
</dbReference>
<keyword evidence="3" id="KW-0314">Glutamate biosynthesis</keyword>
<dbReference type="OrthoDB" id="4327079at2759"/>
<dbReference type="Proteomes" id="UP000789595">
    <property type="component" value="Unassembled WGS sequence"/>
</dbReference>
<dbReference type="InterPro" id="IPR023753">
    <property type="entry name" value="FAD/NAD-binding_dom"/>
</dbReference>
<dbReference type="InterPro" id="IPR036188">
    <property type="entry name" value="FAD/NAD-bd_sf"/>
</dbReference>
<dbReference type="GO" id="GO:0006537">
    <property type="term" value="P:glutamate biosynthetic process"/>
    <property type="evidence" value="ECO:0007669"/>
    <property type="project" value="UniProtKB-KW"/>
</dbReference>